<reference evidence="2 4" key="1">
    <citation type="submission" date="2019-05" db="EMBL/GenBank/DDBJ databases">
        <title>Mumia sp. nov., isolated from the intestinal contents of plateau pika (Ochotona curzoniae) in the Qinghai-Tibet plateau of China.</title>
        <authorList>
            <person name="Tian Z."/>
        </authorList>
    </citation>
    <scope>NUCLEOTIDE SEQUENCE [LARGE SCALE GENOMIC DNA]</scope>
    <source>
        <strain evidence="4">527</strain>
        <strain evidence="2">Z527</strain>
    </source>
</reference>
<evidence type="ECO:0000313" key="3">
    <source>
        <dbReference type="EMBL" id="TNC47801.1"/>
    </source>
</evidence>
<accession>A0A5C4MDY6</accession>
<organism evidence="2 4">
    <name type="scientific">Mumia zhuanghuii</name>
    <dbReference type="NCBI Taxonomy" id="2585211"/>
    <lineage>
        <taxon>Bacteria</taxon>
        <taxon>Bacillati</taxon>
        <taxon>Actinomycetota</taxon>
        <taxon>Actinomycetes</taxon>
        <taxon>Propionibacteriales</taxon>
        <taxon>Nocardioidaceae</taxon>
        <taxon>Mumia</taxon>
    </lineage>
</organism>
<dbReference type="Proteomes" id="UP000306740">
    <property type="component" value="Unassembled WGS sequence"/>
</dbReference>
<dbReference type="AlphaFoldDB" id="A0A5C4MDY6"/>
<dbReference type="PROSITE" id="PS51257">
    <property type="entry name" value="PROKAR_LIPOPROTEIN"/>
    <property type="match status" value="1"/>
</dbReference>
<protein>
    <submittedName>
        <fullName evidence="2">DUF3515 domain-containing protein</fullName>
    </submittedName>
</protein>
<dbReference type="Pfam" id="PF12028">
    <property type="entry name" value="DUF3515"/>
    <property type="match status" value="1"/>
</dbReference>
<evidence type="ECO:0000313" key="4">
    <source>
        <dbReference type="Proteomes" id="UP000306740"/>
    </source>
</evidence>
<feature type="chain" id="PRO_5038307854" evidence="1">
    <location>
        <begin position="24"/>
        <end position="150"/>
    </location>
</feature>
<comment type="caution">
    <text evidence="2">The sequence shown here is derived from an EMBL/GenBank/DDBJ whole genome shotgun (WGS) entry which is preliminary data.</text>
</comment>
<evidence type="ECO:0000256" key="1">
    <source>
        <dbReference type="SAM" id="SignalP"/>
    </source>
</evidence>
<gene>
    <name evidence="3" type="ORF">FHE65_08905</name>
    <name evidence="2" type="ORF">FHE65_29950</name>
</gene>
<dbReference type="EMBL" id="VDFR01000042">
    <property type="protein sequence ID" value="TNC47801.1"/>
    <property type="molecule type" value="Genomic_DNA"/>
</dbReference>
<keyword evidence="1" id="KW-0732">Signal</keyword>
<proteinExistence type="predicted"/>
<feature type="signal peptide" evidence="1">
    <location>
        <begin position="1"/>
        <end position="23"/>
    </location>
</feature>
<dbReference type="EMBL" id="VDFR01000184">
    <property type="protein sequence ID" value="TNC32925.1"/>
    <property type="molecule type" value="Genomic_DNA"/>
</dbReference>
<dbReference type="InterPro" id="IPR021903">
    <property type="entry name" value="DUF3515"/>
</dbReference>
<sequence>MLPRTACLVGAALLVAGCADTVAVDPPDATPEDVSALCADVLDDAPGTVAGQEAVRVAPAGSGRAWGSPAIVMRCGVDKPAGLEPTSRCDVVDEVGWFTQENADVYVFTTIGRRAYIEVTVPRTYDPPSDALSDLAELVQKHDPVVTPCV</sequence>
<evidence type="ECO:0000313" key="2">
    <source>
        <dbReference type="EMBL" id="TNC32925.1"/>
    </source>
</evidence>
<name>A0A5C4MDY6_9ACTN</name>
<dbReference type="OrthoDB" id="3213819at2"/>